<gene>
    <name evidence="1" type="ORF">AB6D66_00895</name>
</gene>
<dbReference type="Proteomes" id="UP001570071">
    <property type="component" value="Unassembled WGS sequence"/>
</dbReference>
<keyword evidence="2" id="KW-1185">Reference proteome</keyword>
<accession>A0ABV4MR26</accession>
<sequence>MQPAKPIMFIDELNWGVDFNGLNELGRLSQGRGKKSEVRIDLTDCSIGEAKRFLAMTEVTELLEVLERLGDEIWAQVVVVFPPTVIPPANPSNYFDVKVDFSFQPHENVRRLTALRAYREFHSMLSVFSGCGAANFEIIARGFTHMPVSTVYSDHPKDFIEMLGRYSGI</sequence>
<dbReference type="EMBL" id="JBFSSG010000001">
    <property type="protein sequence ID" value="MEZ8719603.1"/>
    <property type="molecule type" value="Genomic_DNA"/>
</dbReference>
<protein>
    <submittedName>
        <fullName evidence="1">Uncharacterized protein</fullName>
    </submittedName>
</protein>
<reference evidence="1 2" key="1">
    <citation type="journal article" date="2024" name="ISME J.">
        <title>Tailless and filamentous prophages are predominant in marine Vibrio.</title>
        <authorList>
            <person name="Steensen K."/>
            <person name="Seneca J."/>
            <person name="Bartlau N."/>
            <person name="Yu X.A."/>
            <person name="Hussain F.A."/>
            <person name="Polz M.F."/>
        </authorList>
    </citation>
    <scope>NUCLEOTIDE SEQUENCE [LARGE SCALE GENOMIC DNA]</scope>
    <source>
        <strain evidence="1 2">10N.239.312.F12</strain>
    </source>
</reference>
<comment type="caution">
    <text evidence="1">The sequence shown here is derived from an EMBL/GenBank/DDBJ whole genome shotgun (WGS) entry which is preliminary data.</text>
</comment>
<organism evidence="1 2">
    <name type="scientific">Vibrio pomeroyi</name>
    <dbReference type="NCBI Taxonomy" id="198832"/>
    <lineage>
        <taxon>Bacteria</taxon>
        <taxon>Pseudomonadati</taxon>
        <taxon>Pseudomonadota</taxon>
        <taxon>Gammaproteobacteria</taxon>
        <taxon>Vibrionales</taxon>
        <taxon>Vibrionaceae</taxon>
        <taxon>Vibrio</taxon>
    </lineage>
</organism>
<evidence type="ECO:0000313" key="2">
    <source>
        <dbReference type="Proteomes" id="UP001570071"/>
    </source>
</evidence>
<dbReference type="RefSeq" id="WP_372121862.1">
    <property type="nucleotide sequence ID" value="NZ_JBFSSG010000001.1"/>
</dbReference>
<name>A0ABV4MR26_9VIBR</name>
<proteinExistence type="predicted"/>
<evidence type="ECO:0000313" key="1">
    <source>
        <dbReference type="EMBL" id="MEZ8719603.1"/>
    </source>
</evidence>